<keyword evidence="1" id="KW-1133">Transmembrane helix</keyword>
<proteinExistence type="predicted"/>
<dbReference type="Proteomes" id="UP000238281">
    <property type="component" value="Unassembled WGS sequence"/>
</dbReference>
<evidence type="ECO:0000256" key="1">
    <source>
        <dbReference type="SAM" id="Phobius"/>
    </source>
</evidence>
<reference evidence="2 3" key="1">
    <citation type="submission" date="2017-09" db="EMBL/GenBank/DDBJ databases">
        <title>Reassesment of A. cryaerophilus.</title>
        <authorList>
            <person name="Perez-Cataluna A."/>
            <person name="Collado L."/>
            <person name="Salgado O."/>
            <person name="Lefinanco V."/>
            <person name="Figueras M.J."/>
        </authorList>
    </citation>
    <scope>NUCLEOTIDE SEQUENCE [LARGE SCALE GENOMIC DNA]</scope>
    <source>
        <strain evidence="2 3">LMG 10210</strain>
    </source>
</reference>
<accession>A0A2S9SXD2</accession>
<keyword evidence="1" id="KW-0472">Membrane</keyword>
<keyword evidence="1" id="KW-0812">Transmembrane</keyword>
<gene>
    <name evidence="2" type="ORF">CJ673_11605</name>
</gene>
<organism evidence="2 3">
    <name type="scientific">Aliarcobacter cryaerophilus</name>
    <dbReference type="NCBI Taxonomy" id="28198"/>
    <lineage>
        <taxon>Bacteria</taxon>
        <taxon>Pseudomonadati</taxon>
        <taxon>Campylobacterota</taxon>
        <taxon>Epsilonproteobacteria</taxon>
        <taxon>Campylobacterales</taxon>
        <taxon>Arcobacteraceae</taxon>
        <taxon>Aliarcobacter</taxon>
    </lineage>
</organism>
<protein>
    <submittedName>
        <fullName evidence="2">Uncharacterized protein</fullName>
    </submittedName>
</protein>
<feature type="transmembrane region" description="Helical" evidence="1">
    <location>
        <begin position="54"/>
        <end position="85"/>
    </location>
</feature>
<dbReference type="AlphaFoldDB" id="A0A2S9SXD2"/>
<comment type="caution">
    <text evidence="2">The sequence shown here is derived from an EMBL/GenBank/DDBJ whole genome shotgun (WGS) entry which is preliminary data.</text>
</comment>
<sequence length="86" mass="10068">MAMKCILKFFDAKLISLYNLVDQTAPLQISHMLKNKLFSSKKQSRYLTKHINLFIFYAFCLVLLCNMCIFVFAFLVVQIIILTIIK</sequence>
<name>A0A2S9SXD2_9BACT</name>
<dbReference type="EMBL" id="NXGE01000042">
    <property type="protein sequence ID" value="PRM91233.1"/>
    <property type="molecule type" value="Genomic_DNA"/>
</dbReference>
<evidence type="ECO:0000313" key="3">
    <source>
        <dbReference type="Proteomes" id="UP000238281"/>
    </source>
</evidence>
<evidence type="ECO:0000313" key="2">
    <source>
        <dbReference type="EMBL" id="PRM91233.1"/>
    </source>
</evidence>